<dbReference type="Gene3D" id="2.10.60.10">
    <property type="entry name" value="CD59"/>
    <property type="match status" value="2"/>
</dbReference>
<keyword evidence="2" id="KW-0964">Secreted</keyword>
<keyword evidence="3" id="KW-0732">Signal</keyword>
<dbReference type="InterPro" id="IPR045860">
    <property type="entry name" value="Snake_toxin-like_sf"/>
</dbReference>
<feature type="domain" description="UPAR/Ly6" evidence="4">
    <location>
        <begin position="116"/>
        <end position="175"/>
    </location>
</feature>
<accession>A0A0E3KK02</accession>
<dbReference type="GO" id="GO:0005576">
    <property type="term" value="C:extracellular region"/>
    <property type="evidence" value="ECO:0007669"/>
    <property type="project" value="UniProtKB-SubCell"/>
</dbReference>
<protein>
    <submittedName>
        <fullName evidence="5">Sodefrin-like factor</fullName>
    </submittedName>
</protein>
<evidence type="ECO:0000259" key="4">
    <source>
        <dbReference type="Pfam" id="PF00021"/>
    </source>
</evidence>
<dbReference type="InterPro" id="IPR050918">
    <property type="entry name" value="CNF-like_PLA2_Inhibitor"/>
</dbReference>
<evidence type="ECO:0000256" key="2">
    <source>
        <dbReference type="ARBA" id="ARBA00022525"/>
    </source>
</evidence>
<feature type="chain" id="PRO_5002411087" evidence="3">
    <location>
        <begin position="21"/>
        <end position="200"/>
    </location>
</feature>
<dbReference type="Pfam" id="PF00021">
    <property type="entry name" value="UPAR_LY6"/>
    <property type="match status" value="2"/>
</dbReference>
<evidence type="ECO:0000256" key="3">
    <source>
        <dbReference type="SAM" id="SignalP"/>
    </source>
</evidence>
<dbReference type="EMBL" id="KP118901">
    <property type="protein sequence ID" value="AKA95432.1"/>
    <property type="molecule type" value="mRNA"/>
</dbReference>
<gene>
    <name evidence="5" type="primary">SPF</name>
</gene>
<dbReference type="PANTHER" id="PTHR20914">
    <property type="entry name" value="LY6/PLAUR DOMAIN-CONTAINING PROTEIN 8"/>
    <property type="match status" value="1"/>
</dbReference>
<evidence type="ECO:0000256" key="1">
    <source>
        <dbReference type="ARBA" id="ARBA00004613"/>
    </source>
</evidence>
<comment type="subcellular location">
    <subcellularLocation>
        <location evidence="1">Secreted</location>
    </subcellularLocation>
</comment>
<dbReference type="InterPro" id="IPR016054">
    <property type="entry name" value="LY6_UPA_recep-like"/>
</dbReference>
<reference evidence="5" key="1">
    <citation type="journal article" date="2015" name="BMC Evol. Biol.">
        <title>High pheromone diversity in the male cheek gland of the red-spotted newt Notophthalmus viridescens (Salamandridae).</title>
        <authorList>
            <person name="Janssenswillen S."/>
            <person name="Willaert B."/>
            <person name="Treer D."/>
            <person name="Vandebergh W."/>
            <person name="Bossuyt F."/>
            <person name="Van Bocxlaer I."/>
        </authorList>
    </citation>
    <scope>NUCLEOTIDE SEQUENCE</scope>
    <source>
        <tissue evidence="5">Cheek gland</tissue>
    </source>
</reference>
<dbReference type="CDD" id="cd23572">
    <property type="entry name" value="TFP_LU_ECD_PINLYP_rpt2"/>
    <property type="match status" value="1"/>
</dbReference>
<proteinExistence type="evidence at transcript level"/>
<evidence type="ECO:0000313" key="5">
    <source>
        <dbReference type="EMBL" id="AKA95432.1"/>
    </source>
</evidence>
<sequence length="200" mass="22324">MKALLASVSILFAFISRGESLSCEQCMNLNGATCSGNQRVCEGYATRCDNTYMEFTRDGQTTSTTFKGCAVEQKCTNYFLSESLGGFQFRMQKSYCEKDNCNTRDLVVPPRNNTPNGVRCPKCYAENATSCQSYETMECTGLETKCMDFGGKIRKYDQILTVASMNCVNEEPCNQPIMYCSDGPAVEIDHFRCSDGEKYS</sequence>
<dbReference type="PANTHER" id="PTHR20914:SF9">
    <property type="entry name" value="COILED, ISOFORM A"/>
    <property type="match status" value="1"/>
</dbReference>
<feature type="domain" description="UPAR/Ly6" evidence="4">
    <location>
        <begin position="20"/>
        <end position="103"/>
    </location>
</feature>
<dbReference type="SUPFAM" id="SSF57302">
    <property type="entry name" value="Snake toxin-like"/>
    <property type="match status" value="1"/>
</dbReference>
<dbReference type="AlphaFoldDB" id="A0A0E3KK02"/>
<organism evidence="5">
    <name type="scientific">Notophthalmus viridescens</name>
    <name type="common">Eastern newt</name>
    <name type="synonym">Triturus viridescens</name>
    <dbReference type="NCBI Taxonomy" id="8316"/>
    <lineage>
        <taxon>Eukaryota</taxon>
        <taxon>Metazoa</taxon>
        <taxon>Chordata</taxon>
        <taxon>Craniata</taxon>
        <taxon>Vertebrata</taxon>
        <taxon>Euteleostomi</taxon>
        <taxon>Amphibia</taxon>
        <taxon>Batrachia</taxon>
        <taxon>Caudata</taxon>
        <taxon>Salamandroidea</taxon>
        <taxon>Salamandridae</taxon>
        <taxon>Pleurodelinae</taxon>
        <taxon>Notophthalmus</taxon>
    </lineage>
</organism>
<feature type="signal peptide" evidence="3">
    <location>
        <begin position="1"/>
        <end position="20"/>
    </location>
</feature>
<name>A0A0E3KK02_NOTVI</name>